<dbReference type="InterPro" id="IPR029058">
    <property type="entry name" value="AB_hydrolase_fold"/>
</dbReference>
<keyword evidence="2" id="KW-1185">Reference proteome</keyword>
<dbReference type="Gene3D" id="3.40.50.1820">
    <property type="entry name" value="alpha/beta hydrolase"/>
    <property type="match status" value="1"/>
</dbReference>
<organism evidence="1 2">
    <name type="scientific">Rhizobium beringeri</name>
    <dbReference type="NCBI Taxonomy" id="3019934"/>
    <lineage>
        <taxon>Bacteria</taxon>
        <taxon>Pseudomonadati</taxon>
        <taxon>Pseudomonadota</taxon>
        <taxon>Alphaproteobacteria</taxon>
        <taxon>Hyphomicrobiales</taxon>
        <taxon>Rhizobiaceae</taxon>
        <taxon>Rhizobium/Agrobacterium group</taxon>
        <taxon>Rhizobium</taxon>
    </lineage>
</organism>
<sequence length="401" mass="44108">MQAVILGIVSSPCSRQCGLRAKIVSRQGGTMPSQPLPSFRRRWRNVLPAAAPGCSQGTPYSFWAKEGDPKKLAVIFAGGGACWTGENCALHCRPHYRAFAGLELDPTNLGGVFDTDNAENPLADYTLVYLPTANGDVFLGDATPVYDTPAMNGHLEGKITILHKGFDNAMLALDWMFKSYPQPDTVAVMGWSAGALASPLFTHIVAQHYPGARITHFADGGGAYHLSEKLAPLFKSWGTENVLKRVEGFKDVPIDGLTIEDLYIRAAELHPGIVFHQYNERHDAVQAMFMQLIGERKPDVPAKLDQAHAYIRAKVSNFRTYTSWGHDEGIIGGYYDAVLAKNALDNRGRPHALDRLYTRQTSGVRFLDWFAAVVIGKPVEDVACVDSESPEHHWTRPAFSQ</sequence>
<gene>
    <name evidence="1" type="ORF">ELH03_34445</name>
</gene>
<evidence type="ECO:0000313" key="2">
    <source>
        <dbReference type="Proteomes" id="UP000291302"/>
    </source>
</evidence>
<evidence type="ECO:0008006" key="3">
    <source>
        <dbReference type="Google" id="ProtNLM"/>
    </source>
</evidence>
<comment type="caution">
    <text evidence="1">The sequence shown here is derived from an EMBL/GenBank/DDBJ whole genome shotgun (WGS) entry which is preliminary data.</text>
</comment>
<protein>
    <recommendedName>
        <fullName evidence="3">Pectinacetylesterase</fullName>
    </recommendedName>
</protein>
<dbReference type="Proteomes" id="UP000291302">
    <property type="component" value="Unassembled WGS sequence"/>
</dbReference>
<proteinExistence type="predicted"/>
<dbReference type="SUPFAM" id="SSF53474">
    <property type="entry name" value="alpha/beta-Hydrolases"/>
    <property type="match status" value="1"/>
</dbReference>
<name>A0ABY1XHZ5_9HYPH</name>
<dbReference type="EMBL" id="SILG01000006">
    <property type="protein sequence ID" value="TBE58159.1"/>
    <property type="molecule type" value="Genomic_DNA"/>
</dbReference>
<evidence type="ECO:0000313" key="1">
    <source>
        <dbReference type="EMBL" id="TBE58159.1"/>
    </source>
</evidence>
<reference evidence="1 2" key="1">
    <citation type="submission" date="2019-02" db="EMBL/GenBank/DDBJ databases">
        <title>The genomic architecture of introgression among sibling species of bacteria.</title>
        <authorList>
            <person name="Cavassim M.I.A."/>
            <person name="Moeskjaer S."/>
            <person name="Moslemi C."/>
            <person name="Fields B."/>
            <person name="Bachmann A."/>
            <person name="Vilhjalmsson B."/>
            <person name="Schierup M.H."/>
            <person name="Young J.P.W."/>
            <person name="Andersen S.U."/>
        </authorList>
    </citation>
    <scope>NUCLEOTIDE SEQUENCE [LARGE SCALE GENOMIC DNA]</scope>
    <source>
        <strain evidence="1 2">SM51</strain>
    </source>
</reference>
<accession>A0ABY1XHZ5</accession>